<dbReference type="Proteomes" id="UP000758603">
    <property type="component" value="Unassembled WGS sequence"/>
</dbReference>
<dbReference type="RefSeq" id="XP_045962860.1">
    <property type="nucleotide sequence ID" value="XM_046102334.1"/>
</dbReference>
<organism evidence="2 3">
    <name type="scientific">Truncatella angustata</name>
    <dbReference type="NCBI Taxonomy" id="152316"/>
    <lineage>
        <taxon>Eukaryota</taxon>
        <taxon>Fungi</taxon>
        <taxon>Dikarya</taxon>
        <taxon>Ascomycota</taxon>
        <taxon>Pezizomycotina</taxon>
        <taxon>Sordariomycetes</taxon>
        <taxon>Xylariomycetidae</taxon>
        <taxon>Amphisphaeriales</taxon>
        <taxon>Sporocadaceae</taxon>
        <taxon>Truncatella</taxon>
    </lineage>
</organism>
<dbReference type="AlphaFoldDB" id="A0A9P9A2W2"/>
<proteinExistence type="predicted"/>
<dbReference type="EMBL" id="JAGPXC010000002">
    <property type="protein sequence ID" value="KAH6658626.1"/>
    <property type="molecule type" value="Genomic_DNA"/>
</dbReference>
<dbReference type="GeneID" id="70131226"/>
<keyword evidence="1" id="KW-0472">Membrane</keyword>
<keyword evidence="1" id="KW-1133">Transmembrane helix</keyword>
<evidence type="ECO:0000313" key="3">
    <source>
        <dbReference type="Proteomes" id="UP000758603"/>
    </source>
</evidence>
<evidence type="ECO:0000256" key="1">
    <source>
        <dbReference type="SAM" id="Phobius"/>
    </source>
</evidence>
<sequence>MDSLGRVSANRPTLSDSQKRQCPESFRFCNLPPEIRHMVYKIVSETSKAPIQLRYMGPKRFPGAPRWLRTRKPRITGLMCVVLVNWFIYAEFFPYYQSYATRSTHMVDLEDIGLYLTNPNVSRNLIVTINPWASHDEMVDLLPLLQHKWGAPESSLSFAITKVWAQSSYKAGLGHIARDLNLLLSYDQILKLQVQKGALDGIEVCWRSYSVIFVIFIRKGHTGSKQRYEQSLSTDLAEELGILSLREIEWRVTSLSPGLLEHAEEL</sequence>
<protein>
    <submittedName>
        <fullName evidence="2">Uncharacterized protein</fullName>
    </submittedName>
</protein>
<keyword evidence="3" id="KW-1185">Reference proteome</keyword>
<accession>A0A9P9A2W2</accession>
<feature type="transmembrane region" description="Helical" evidence="1">
    <location>
        <begin position="75"/>
        <end position="96"/>
    </location>
</feature>
<keyword evidence="1" id="KW-0812">Transmembrane</keyword>
<comment type="caution">
    <text evidence="2">The sequence shown here is derived from an EMBL/GenBank/DDBJ whole genome shotgun (WGS) entry which is preliminary data.</text>
</comment>
<reference evidence="2" key="1">
    <citation type="journal article" date="2021" name="Nat. Commun.">
        <title>Genetic determinants of endophytism in the Arabidopsis root mycobiome.</title>
        <authorList>
            <person name="Mesny F."/>
            <person name="Miyauchi S."/>
            <person name="Thiergart T."/>
            <person name="Pickel B."/>
            <person name="Atanasova L."/>
            <person name="Karlsson M."/>
            <person name="Huettel B."/>
            <person name="Barry K.W."/>
            <person name="Haridas S."/>
            <person name="Chen C."/>
            <person name="Bauer D."/>
            <person name="Andreopoulos W."/>
            <person name="Pangilinan J."/>
            <person name="LaButti K."/>
            <person name="Riley R."/>
            <person name="Lipzen A."/>
            <person name="Clum A."/>
            <person name="Drula E."/>
            <person name="Henrissat B."/>
            <person name="Kohler A."/>
            <person name="Grigoriev I.V."/>
            <person name="Martin F.M."/>
            <person name="Hacquard S."/>
        </authorList>
    </citation>
    <scope>NUCLEOTIDE SEQUENCE</scope>
    <source>
        <strain evidence="2">MPI-SDFR-AT-0073</strain>
    </source>
</reference>
<evidence type="ECO:0000313" key="2">
    <source>
        <dbReference type="EMBL" id="KAH6658626.1"/>
    </source>
</evidence>
<gene>
    <name evidence="2" type="ORF">BKA67DRAFT_558584</name>
</gene>
<name>A0A9P9A2W2_9PEZI</name>